<evidence type="ECO:0008006" key="3">
    <source>
        <dbReference type="Google" id="ProtNLM"/>
    </source>
</evidence>
<accession>A0A0G0VIT2</accession>
<sequence length="401" mass="43337">MNTSDNNSSLIVGREAPAPLYSFGNTSDDNPYNDSAQCRIDNTFSNPGDDLVGPKITGSLYYTQKYEYTAQSKPAGCIADGSAYPADRSRLCCSGIYQSNLLCGKLEDVRIPTKGKIAVFVKNPLVEYIYNSLVAGSDSLFKRFMPGDKTQKFEEIGTPVTFDASATSANHGDSQTELAVGGDTGATPTLYVPHLGSLKKYWLDDLQKALRPKTIGATTTSEVGTRGQCNYSGSAVNGAIQNASSKYKVPASLLQAIFEIEGADYLANPAGYTCQENFAQAAGVMQITQGTYNVVTCENERITDDVGLCTEDTSKLSRCDVSDAFELGARTLLWKAGKWVYGPGNCQATGGISESNKAEIYNASCQYYGSFNPDNLTIAASRAIPAGERRRKKKRRRHELL</sequence>
<dbReference type="InterPro" id="IPR023346">
    <property type="entry name" value="Lysozyme-like_dom_sf"/>
</dbReference>
<comment type="caution">
    <text evidence="1">The sequence shown here is derived from an EMBL/GenBank/DDBJ whole genome shotgun (WGS) entry which is preliminary data.</text>
</comment>
<gene>
    <name evidence="1" type="ORF">UU03_C0024G0003</name>
</gene>
<evidence type="ECO:0000313" key="2">
    <source>
        <dbReference type="Proteomes" id="UP000034613"/>
    </source>
</evidence>
<dbReference type="Proteomes" id="UP000034613">
    <property type="component" value="Unassembled WGS sequence"/>
</dbReference>
<organism evidence="1 2">
    <name type="scientific">Candidatus Woesebacteria bacterium GW2011_GWA1_40_45</name>
    <dbReference type="NCBI Taxonomy" id="1618554"/>
    <lineage>
        <taxon>Bacteria</taxon>
        <taxon>Candidatus Woeseibacteriota</taxon>
    </lineage>
</organism>
<dbReference type="EMBL" id="LBZB01000024">
    <property type="protein sequence ID" value="KKR62622.1"/>
    <property type="molecule type" value="Genomic_DNA"/>
</dbReference>
<evidence type="ECO:0000313" key="1">
    <source>
        <dbReference type="EMBL" id="KKR62622.1"/>
    </source>
</evidence>
<name>A0A0G0VIT2_9BACT</name>
<protein>
    <recommendedName>
        <fullName evidence="3">Transglycosylase SLT domain-containing protein</fullName>
    </recommendedName>
</protein>
<dbReference type="AlphaFoldDB" id="A0A0G0VIT2"/>
<dbReference type="SUPFAM" id="SSF53955">
    <property type="entry name" value="Lysozyme-like"/>
    <property type="match status" value="1"/>
</dbReference>
<reference evidence="1 2" key="1">
    <citation type="journal article" date="2015" name="Nature">
        <title>rRNA introns, odd ribosomes, and small enigmatic genomes across a large radiation of phyla.</title>
        <authorList>
            <person name="Brown C.T."/>
            <person name="Hug L.A."/>
            <person name="Thomas B.C."/>
            <person name="Sharon I."/>
            <person name="Castelle C.J."/>
            <person name="Singh A."/>
            <person name="Wilkins M.J."/>
            <person name="Williams K.H."/>
            <person name="Banfield J.F."/>
        </authorList>
    </citation>
    <scope>NUCLEOTIDE SEQUENCE [LARGE SCALE GENOMIC DNA]</scope>
</reference>
<dbReference type="Gene3D" id="1.10.530.10">
    <property type="match status" value="1"/>
</dbReference>
<proteinExistence type="predicted"/>